<reference evidence="2" key="1">
    <citation type="submission" date="2021-02" db="EMBL/GenBank/DDBJ databases">
        <authorList>
            <person name="Dougan E. K."/>
            <person name="Rhodes N."/>
            <person name="Thang M."/>
            <person name="Chan C."/>
        </authorList>
    </citation>
    <scope>NUCLEOTIDE SEQUENCE</scope>
</reference>
<keyword evidence="1" id="KW-0812">Transmembrane</keyword>
<evidence type="ECO:0000313" key="3">
    <source>
        <dbReference type="EMBL" id="CAE8694027.1"/>
    </source>
</evidence>
<name>A0A813FGG0_POLGL</name>
<sequence length="207" mass="21323">MPPVGFRRRPGPHRVASHRCQVVLPVLAALLAVAGTGIAHQRVFVPGSISSSDAQNRPAIRSSICREHQRGLATACHASQKSSSQEQDELQEALGVGGIVAAFIVAFSEYTLKTTGCGLPAGPFGVEGAAEGLSYLAVVGLVGASLYSKVNTGQGLPAGRNGLLGASEGLAYLVAVVGLIVLYFQIQDYGFIPEGIPVEGGRCSNIG</sequence>
<dbReference type="PANTHER" id="PTHR37231:SF2">
    <property type="entry name" value="EXPRESSED PROTEIN"/>
    <property type="match status" value="1"/>
</dbReference>
<feature type="transmembrane region" description="Helical" evidence="1">
    <location>
        <begin position="133"/>
        <end position="150"/>
    </location>
</feature>
<evidence type="ECO:0000313" key="2">
    <source>
        <dbReference type="EMBL" id="CAE8610976.1"/>
    </source>
</evidence>
<dbReference type="OrthoDB" id="2015857at2759"/>
<accession>A0A813FGG0</accession>
<keyword evidence="4" id="KW-1185">Reference proteome</keyword>
<organism evidence="2 4">
    <name type="scientific">Polarella glacialis</name>
    <name type="common">Dinoflagellate</name>
    <dbReference type="NCBI Taxonomy" id="89957"/>
    <lineage>
        <taxon>Eukaryota</taxon>
        <taxon>Sar</taxon>
        <taxon>Alveolata</taxon>
        <taxon>Dinophyceae</taxon>
        <taxon>Suessiales</taxon>
        <taxon>Suessiaceae</taxon>
        <taxon>Polarella</taxon>
    </lineage>
</organism>
<dbReference type="PANTHER" id="PTHR37231">
    <property type="entry name" value="EXPRESSED PROTEIN"/>
    <property type="match status" value="1"/>
</dbReference>
<comment type="caution">
    <text evidence="2">The sequence shown here is derived from an EMBL/GenBank/DDBJ whole genome shotgun (WGS) entry which is preliminary data.</text>
</comment>
<feature type="transmembrane region" description="Helical" evidence="1">
    <location>
        <begin position="170"/>
        <end position="186"/>
    </location>
</feature>
<proteinExistence type="predicted"/>
<dbReference type="AlphaFoldDB" id="A0A813FGG0"/>
<dbReference type="EMBL" id="CAJNNW010027967">
    <property type="protein sequence ID" value="CAE8694027.1"/>
    <property type="molecule type" value="Genomic_DNA"/>
</dbReference>
<feature type="transmembrane region" description="Helical" evidence="1">
    <location>
        <begin position="93"/>
        <end position="112"/>
    </location>
</feature>
<gene>
    <name evidence="2" type="ORF">PGLA1383_LOCUS28786</name>
    <name evidence="3" type="ORF">PGLA2088_LOCUS28651</name>
</gene>
<evidence type="ECO:0000313" key="4">
    <source>
        <dbReference type="Proteomes" id="UP000654075"/>
    </source>
</evidence>
<dbReference type="Proteomes" id="UP000626109">
    <property type="component" value="Unassembled WGS sequence"/>
</dbReference>
<dbReference type="Proteomes" id="UP000654075">
    <property type="component" value="Unassembled WGS sequence"/>
</dbReference>
<keyword evidence="1" id="KW-0472">Membrane</keyword>
<dbReference type="EMBL" id="CAJNNV010024869">
    <property type="protein sequence ID" value="CAE8610976.1"/>
    <property type="molecule type" value="Genomic_DNA"/>
</dbReference>
<keyword evidence="1" id="KW-1133">Transmembrane helix</keyword>
<evidence type="ECO:0000256" key="1">
    <source>
        <dbReference type="SAM" id="Phobius"/>
    </source>
</evidence>
<protein>
    <submittedName>
        <fullName evidence="2">Uncharacterized protein</fullName>
    </submittedName>
</protein>